<dbReference type="EMBL" id="GBRH01163639">
    <property type="protein sequence ID" value="JAE34257.1"/>
    <property type="molecule type" value="Transcribed_RNA"/>
</dbReference>
<organism evidence="2">
    <name type="scientific">Arundo donax</name>
    <name type="common">Giant reed</name>
    <name type="synonym">Donax arundinaceus</name>
    <dbReference type="NCBI Taxonomy" id="35708"/>
    <lineage>
        <taxon>Eukaryota</taxon>
        <taxon>Viridiplantae</taxon>
        <taxon>Streptophyta</taxon>
        <taxon>Embryophyta</taxon>
        <taxon>Tracheophyta</taxon>
        <taxon>Spermatophyta</taxon>
        <taxon>Magnoliopsida</taxon>
        <taxon>Liliopsida</taxon>
        <taxon>Poales</taxon>
        <taxon>Poaceae</taxon>
        <taxon>PACMAD clade</taxon>
        <taxon>Arundinoideae</taxon>
        <taxon>Arundineae</taxon>
        <taxon>Arundo</taxon>
    </lineage>
</organism>
<feature type="region of interest" description="Disordered" evidence="1">
    <location>
        <begin position="59"/>
        <end position="82"/>
    </location>
</feature>
<sequence>MLSEERHRSPRAVDGERGINLSLNMVLPRSIPTTFSQPCCNRNKFSTCCVLSTLDEFENSSSPASFFPELKTQSQSMTTTKK</sequence>
<reference evidence="2" key="2">
    <citation type="journal article" date="2015" name="Data Brief">
        <title>Shoot transcriptome of the giant reed, Arundo donax.</title>
        <authorList>
            <person name="Barrero R.A."/>
            <person name="Guerrero F.D."/>
            <person name="Moolhuijzen P."/>
            <person name="Goolsby J.A."/>
            <person name="Tidwell J."/>
            <person name="Bellgard S.E."/>
            <person name="Bellgard M.I."/>
        </authorList>
    </citation>
    <scope>NUCLEOTIDE SEQUENCE</scope>
    <source>
        <tissue evidence="2">Shoot tissue taken approximately 20 cm above the soil surface</tissue>
    </source>
</reference>
<dbReference type="AlphaFoldDB" id="A0A0A9HBY1"/>
<evidence type="ECO:0000313" key="2">
    <source>
        <dbReference type="EMBL" id="JAE34257.1"/>
    </source>
</evidence>
<protein>
    <submittedName>
        <fullName evidence="2">Uncharacterized protein</fullName>
    </submittedName>
</protein>
<reference evidence="2" key="1">
    <citation type="submission" date="2014-09" db="EMBL/GenBank/DDBJ databases">
        <authorList>
            <person name="Magalhaes I.L.F."/>
            <person name="Oliveira U."/>
            <person name="Santos F.R."/>
            <person name="Vidigal T.H.D.A."/>
            <person name="Brescovit A.D."/>
            <person name="Santos A.J."/>
        </authorList>
    </citation>
    <scope>NUCLEOTIDE SEQUENCE</scope>
    <source>
        <tissue evidence="2">Shoot tissue taken approximately 20 cm above the soil surface</tissue>
    </source>
</reference>
<accession>A0A0A9HBY1</accession>
<proteinExistence type="predicted"/>
<evidence type="ECO:0000256" key="1">
    <source>
        <dbReference type="SAM" id="MobiDB-lite"/>
    </source>
</evidence>
<feature type="compositionally biased region" description="Low complexity" evidence="1">
    <location>
        <begin position="71"/>
        <end position="82"/>
    </location>
</feature>
<name>A0A0A9HBY1_ARUDO</name>